<dbReference type="InterPro" id="IPR016039">
    <property type="entry name" value="Thiolase-like"/>
</dbReference>
<dbReference type="RefSeq" id="WP_344545285.1">
    <property type="nucleotide sequence ID" value="NZ_BAAATD010000007.1"/>
</dbReference>
<dbReference type="PROSITE" id="PS52004">
    <property type="entry name" value="KS3_2"/>
    <property type="match status" value="1"/>
</dbReference>
<feature type="domain" description="Ketosynthase family 3 (KS3)" evidence="6">
    <location>
        <begin position="5"/>
        <end position="409"/>
    </location>
</feature>
<dbReference type="SUPFAM" id="SSF53901">
    <property type="entry name" value="Thiolase-like"/>
    <property type="match status" value="1"/>
</dbReference>
<dbReference type="Gene3D" id="3.40.50.1820">
    <property type="entry name" value="alpha/beta hydrolase"/>
    <property type="match status" value="1"/>
</dbReference>
<keyword evidence="2" id="KW-0597">Phosphoprotein</keyword>
<gene>
    <name evidence="7" type="ORF">GCM10010411_54530</name>
</gene>
<feature type="region of interest" description="Disordered" evidence="4">
    <location>
        <begin position="408"/>
        <end position="432"/>
    </location>
</feature>
<dbReference type="InterPro" id="IPR014031">
    <property type="entry name" value="Ketoacyl_synth_C"/>
</dbReference>
<dbReference type="PROSITE" id="PS50075">
    <property type="entry name" value="CARRIER"/>
    <property type="match status" value="1"/>
</dbReference>
<dbReference type="InterPro" id="IPR001227">
    <property type="entry name" value="Ac_transferase_dom_sf"/>
</dbReference>
<dbReference type="Pfam" id="PF00109">
    <property type="entry name" value="ketoacyl-synt"/>
    <property type="match status" value="1"/>
</dbReference>
<reference evidence="7 8" key="1">
    <citation type="journal article" date="2019" name="Int. J. Syst. Evol. Microbiol.">
        <title>The Global Catalogue of Microorganisms (GCM) 10K type strain sequencing project: providing services to taxonomists for standard genome sequencing and annotation.</title>
        <authorList>
            <consortium name="The Broad Institute Genomics Platform"/>
            <consortium name="The Broad Institute Genome Sequencing Center for Infectious Disease"/>
            <person name="Wu L."/>
            <person name="Ma J."/>
        </authorList>
    </citation>
    <scope>NUCLEOTIDE SEQUENCE [LARGE SCALE GENOMIC DNA]</scope>
    <source>
        <strain evidence="7 8">JCM 6833</strain>
    </source>
</reference>
<dbReference type="Pfam" id="PF00550">
    <property type="entry name" value="PP-binding"/>
    <property type="match status" value="1"/>
</dbReference>
<dbReference type="InterPro" id="IPR006162">
    <property type="entry name" value="Ppantetheine_attach_site"/>
</dbReference>
<dbReference type="InterPro" id="IPR014030">
    <property type="entry name" value="Ketoacyl_synth_N"/>
</dbReference>
<name>A0ABN3Q2C7_9ACTN</name>
<evidence type="ECO:0000313" key="8">
    <source>
        <dbReference type="Proteomes" id="UP001501509"/>
    </source>
</evidence>
<dbReference type="SMART" id="SM00824">
    <property type="entry name" value="PKS_TE"/>
    <property type="match status" value="1"/>
</dbReference>
<dbReference type="Gene3D" id="3.40.366.10">
    <property type="entry name" value="Malonyl-Coenzyme A Acyl Carrier Protein, domain 2"/>
    <property type="match status" value="1"/>
</dbReference>
<dbReference type="InterPro" id="IPR020802">
    <property type="entry name" value="TesA-like"/>
</dbReference>
<dbReference type="InterPro" id="IPR032821">
    <property type="entry name" value="PKS_assoc"/>
</dbReference>
<dbReference type="Pfam" id="PF00975">
    <property type="entry name" value="Thioesterase"/>
    <property type="match status" value="1"/>
</dbReference>
<evidence type="ECO:0008006" key="9">
    <source>
        <dbReference type="Google" id="ProtNLM"/>
    </source>
</evidence>
<dbReference type="EMBL" id="BAAATD010000007">
    <property type="protein sequence ID" value="GAA2612846.1"/>
    <property type="molecule type" value="Genomic_DNA"/>
</dbReference>
<evidence type="ECO:0000313" key="7">
    <source>
        <dbReference type="EMBL" id="GAA2612846.1"/>
    </source>
</evidence>
<dbReference type="Gene3D" id="3.30.70.250">
    <property type="entry name" value="Malonyl-CoA ACP transacylase, ACP-binding"/>
    <property type="match status" value="1"/>
</dbReference>
<dbReference type="InterPro" id="IPR016035">
    <property type="entry name" value="Acyl_Trfase/lysoPLipase"/>
</dbReference>
<feature type="domain" description="Carrier" evidence="5">
    <location>
        <begin position="876"/>
        <end position="954"/>
    </location>
</feature>
<dbReference type="PANTHER" id="PTHR43775:SF37">
    <property type="entry name" value="SI:DKEY-61P9.11"/>
    <property type="match status" value="1"/>
</dbReference>
<dbReference type="SMART" id="SM00825">
    <property type="entry name" value="PKS_KS"/>
    <property type="match status" value="1"/>
</dbReference>
<dbReference type="Gene3D" id="1.10.1200.10">
    <property type="entry name" value="ACP-like"/>
    <property type="match status" value="1"/>
</dbReference>
<dbReference type="SMART" id="SM00827">
    <property type="entry name" value="PKS_AT"/>
    <property type="match status" value="1"/>
</dbReference>
<dbReference type="InterPro" id="IPR029058">
    <property type="entry name" value="AB_hydrolase_fold"/>
</dbReference>
<protein>
    <recommendedName>
        <fullName evidence="9">Polyketide synthase</fullName>
    </recommendedName>
</protein>
<keyword evidence="1" id="KW-0596">Phosphopantetheine</keyword>
<dbReference type="InterPro" id="IPR050091">
    <property type="entry name" value="PKS_NRPS_Biosynth_Enz"/>
</dbReference>
<dbReference type="PROSITE" id="PS00606">
    <property type="entry name" value="KS3_1"/>
    <property type="match status" value="1"/>
</dbReference>
<dbReference type="Pfam" id="PF16197">
    <property type="entry name" value="KAsynt_C_assoc"/>
    <property type="match status" value="1"/>
</dbReference>
<dbReference type="InterPro" id="IPR018201">
    <property type="entry name" value="Ketoacyl_synth_AS"/>
</dbReference>
<dbReference type="Pfam" id="PF00698">
    <property type="entry name" value="Acyl_transf_1"/>
    <property type="match status" value="1"/>
</dbReference>
<dbReference type="SUPFAM" id="SSF47336">
    <property type="entry name" value="ACP-like"/>
    <property type="match status" value="1"/>
</dbReference>
<evidence type="ECO:0000256" key="2">
    <source>
        <dbReference type="ARBA" id="ARBA00022553"/>
    </source>
</evidence>
<evidence type="ECO:0000259" key="5">
    <source>
        <dbReference type="PROSITE" id="PS50075"/>
    </source>
</evidence>
<dbReference type="Gene3D" id="3.40.47.10">
    <property type="match status" value="1"/>
</dbReference>
<comment type="caution">
    <text evidence="7">The sequence shown here is derived from an EMBL/GenBank/DDBJ whole genome shotgun (WGS) entry which is preliminary data.</text>
</comment>
<dbReference type="CDD" id="cd00833">
    <property type="entry name" value="PKS"/>
    <property type="match status" value="1"/>
</dbReference>
<dbReference type="InterPro" id="IPR001031">
    <property type="entry name" value="Thioesterase"/>
</dbReference>
<evidence type="ECO:0000256" key="1">
    <source>
        <dbReference type="ARBA" id="ARBA00022450"/>
    </source>
</evidence>
<dbReference type="InterPro" id="IPR014043">
    <property type="entry name" value="Acyl_transferase_dom"/>
</dbReference>
<keyword evidence="3" id="KW-0808">Transferase</keyword>
<evidence type="ECO:0000259" key="6">
    <source>
        <dbReference type="PROSITE" id="PS52004"/>
    </source>
</evidence>
<dbReference type="SUPFAM" id="SSF53474">
    <property type="entry name" value="alpha/beta-Hydrolases"/>
    <property type="match status" value="1"/>
</dbReference>
<evidence type="ECO:0000256" key="3">
    <source>
        <dbReference type="ARBA" id="ARBA00022679"/>
    </source>
</evidence>
<dbReference type="Pfam" id="PF02801">
    <property type="entry name" value="Ketoacyl-synt_C"/>
    <property type="match status" value="1"/>
</dbReference>
<dbReference type="PROSITE" id="PS00012">
    <property type="entry name" value="PHOSPHOPANTETHEINE"/>
    <property type="match status" value="1"/>
</dbReference>
<accession>A0ABN3Q2C7</accession>
<dbReference type="SUPFAM" id="SSF52151">
    <property type="entry name" value="FabD/lysophospholipase-like"/>
    <property type="match status" value="1"/>
</dbReference>
<sequence>MTVPVVPVAVVGFACRFPGAPGAESFWRNLQEGTDTITRGPAVSGADGARRVAAYGALDDTCDFDWRFFGYNRADAARIDPQQRLFLQTASQALDHAAIDPARGEHVIAVIAGCDPPALIADQDETAWDKDFLCSRVAYKLNLNGPALTVQTACSTSLAAVHLACQSLRAGECDVALAGGVRVAPDPTGYRHVQGGVLSPDGFCRPFDTAAAGTVPAEGIGVVVLRLLNDALRDGHDISAVIHGSAVNNDGADRVGFTAPSVEGQREVISRAWKLSGVGPGVIGHVEAHGTGTALGDAVEVAALIEAFGGQTSGGPDGAGPLCGLGSVKGNIGHTGAASGVASLIKTVLMLRHRTLVPTAHFTEPNPRLRLDQSPFFVPTESRPWPRPPYAGVTSTGMGGTNVHVVLSGPPRHEQEPPGRHRTDRTSPAGPGPRVLCLSAHTSSALQRYCHEMGAALGGAAPSLADVAWTLAAGRREHPVRRAVVARTVEEARHRLDQAVTAVEAAADPELVLLFPGQGTWQPGFGRIARRLLPEVGAAAEHARESLRERFGLDLAELSGKENDTIAQQVNLFVLGYGLARQMQAWGFRPTAALGSSLGEYTAVTAAGLWTFDEGLDIVVHRAAAMAECPSGGMLAVDLPAHALQALDPELAVAIQDVGRTVVSGTREAIARCSERLRARGIAAVRLSTNLPFHSPVMRRTGPALERAVGAVVPGRPGFPVLSNLEGGVLDERRAAQPDYWADQSCQTVRLADNIGHLLSQERHTLFAELGPGTSLLGALYRHPAWGTQRRGVALLGRDARREELGVLEAVGTLWEHGGRVDVAALHGDRAPCRLLLPGPPFDALSCEETSDRPPDASGGRSQDARTSTNPEADPDPDTGPAQTLVAIWRESLGTDSVSEDDDYFSLGGDSLGLTRLVERVRERLDVNVPVSELSADARFVRLRELVDDLREAPPAHRPAATRRMSRGPVLLRRGGDTPLFFVPALTRGPMAYRRLADELEQWTCHGLTPPGSADAGRPATVEDLAAYYRDELARAASGPYLLAGWSLGAVVAHEMARQANPGHRPDRLLLIDGHPSPRRVPAALSPAHLVSAVPQWRELSGIARGGRPRNRQGTDGAAPLAEDPATARAALSDLRASLRHRPVPVPVPAVVLRAGLSPRRCRRLARALARLYPAGVQVRSWDGDHWSLLSQAGAAEIARLLRSAVSTSEETA</sequence>
<feature type="region of interest" description="Disordered" evidence="4">
    <location>
        <begin position="845"/>
        <end position="882"/>
    </location>
</feature>
<dbReference type="InterPro" id="IPR036736">
    <property type="entry name" value="ACP-like_sf"/>
</dbReference>
<dbReference type="PANTHER" id="PTHR43775">
    <property type="entry name" value="FATTY ACID SYNTHASE"/>
    <property type="match status" value="1"/>
</dbReference>
<organism evidence="7 8">
    <name type="scientific">Actinomadura fulvescens</name>
    <dbReference type="NCBI Taxonomy" id="46160"/>
    <lineage>
        <taxon>Bacteria</taxon>
        <taxon>Bacillati</taxon>
        <taxon>Actinomycetota</taxon>
        <taxon>Actinomycetes</taxon>
        <taxon>Streptosporangiales</taxon>
        <taxon>Thermomonosporaceae</taxon>
        <taxon>Actinomadura</taxon>
    </lineage>
</organism>
<proteinExistence type="predicted"/>
<dbReference type="InterPro" id="IPR009081">
    <property type="entry name" value="PP-bd_ACP"/>
</dbReference>
<keyword evidence="8" id="KW-1185">Reference proteome</keyword>
<dbReference type="Proteomes" id="UP001501509">
    <property type="component" value="Unassembled WGS sequence"/>
</dbReference>
<evidence type="ECO:0000256" key="4">
    <source>
        <dbReference type="SAM" id="MobiDB-lite"/>
    </source>
</evidence>
<dbReference type="InterPro" id="IPR020841">
    <property type="entry name" value="PKS_Beta-ketoAc_synthase_dom"/>
</dbReference>
<dbReference type="Gene3D" id="3.30.70.3290">
    <property type="match status" value="1"/>
</dbReference>
<feature type="compositionally biased region" description="Basic and acidic residues" evidence="4">
    <location>
        <begin position="411"/>
        <end position="425"/>
    </location>
</feature>